<accession>A0A7H9EJ60</accession>
<keyword evidence="2" id="KW-0812">Transmembrane</keyword>
<dbReference type="AlphaFoldDB" id="A0A7H9EJ60"/>
<reference evidence="3 4" key="1">
    <citation type="submission" date="2020-01" db="EMBL/GenBank/DDBJ databases">
        <title>Complete and circular genome sequences of six lactobacillus isolates from horses.</title>
        <authorList>
            <person name="Hassan H.M."/>
        </authorList>
    </citation>
    <scope>NUCLEOTIDE SEQUENCE [LARGE SCALE GENOMIC DNA]</scope>
    <source>
        <strain evidence="3 4">1A</strain>
    </source>
</reference>
<dbReference type="UniPathway" id="UPA00556"/>
<dbReference type="GO" id="GO:0005886">
    <property type="term" value="C:plasma membrane"/>
    <property type="evidence" value="ECO:0007669"/>
    <property type="project" value="UniProtKB-UniRule"/>
</dbReference>
<sequence length="426" mass="49490">MKIRRALFKIFGPVILAALLVVAVLIIPFASSGFNHRTIERAAVSQSKNVFKGVEVKQQALTENYVPFMGSSELSRMDSFHPSVLAQHYHRDYRPFLLGAAGSQSLAHYWGMQGVNHELQNKKAVMIVSPQWFVKQGQNPIAFMQYHSNLQTVTWLLQATNNRDDRYAAQRLLDMQVDKADSRLDLMVKKIADGKQLSKADRTYLQLEKNSLANQDRWFSTLSMKNRTDRINKAAGQLPSSPYNVKRLDAIAYEMGDKATTNNQFRVSNKFWNKRLKGNYRKLKGEQKNFNYVQSPEFADFQLVLNQFHKDNMDVMFVIPPVNKRWSQYTGLSMAMLRQFDHKINYQLRSQGFTNIVDLSNDGGEDFFMQDTIHLGWRGWLKVDQHVAPFLEGKYQQPHYQMNDYFYSKQWQDMANSQLNHYLAKN</sequence>
<dbReference type="PIRSF" id="PIRSF021438">
    <property type="entry name" value="DltD"/>
    <property type="match status" value="1"/>
</dbReference>
<dbReference type="EMBL" id="CP047418">
    <property type="protein sequence ID" value="QLL77738.1"/>
    <property type="molecule type" value="Genomic_DNA"/>
</dbReference>
<gene>
    <name evidence="3" type="primary">dltD</name>
    <name evidence="3" type="ORF">GTO87_03460</name>
</gene>
<dbReference type="InterPro" id="IPR023896">
    <property type="entry name" value="LTA_DltD"/>
</dbReference>
<dbReference type="InterPro" id="IPR006998">
    <property type="entry name" value="DltD"/>
</dbReference>
<evidence type="ECO:0000256" key="1">
    <source>
        <dbReference type="PIRNR" id="PIRNR021438"/>
    </source>
</evidence>
<proteinExistence type="inferred from homology"/>
<dbReference type="NCBIfam" id="TIGR04092">
    <property type="entry name" value="LTA_DltD"/>
    <property type="match status" value="1"/>
</dbReference>
<dbReference type="PANTHER" id="PTHR40039">
    <property type="entry name" value="PROTEIN DLTD"/>
    <property type="match status" value="1"/>
</dbReference>
<dbReference type="RefSeq" id="WP_180849519.1">
    <property type="nucleotide sequence ID" value="NZ_CP047418.1"/>
</dbReference>
<keyword evidence="1" id="KW-1003">Cell membrane</keyword>
<comment type="similarity">
    <text evidence="1">Belongs to the DltD family.</text>
</comment>
<evidence type="ECO:0000313" key="4">
    <source>
        <dbReference type="Proteomes" id="UP000510886"/>
    </source>
</evidence>
<protein>
    <recommendedName>
        <fullName evidence="1">Protein DltD</fullName>
    </recommendedName>
</protein>
<dbReference type="Pfam" id="PF04914">
    <property type="entry name" value="DltD"/>
    <property type="match status" value="1"/>
</dbReference>
<comment type="pathway">
    <text evidence="1">Cell wall biogenesis; lipoteichoic acid biosynthesis.</text>
</comment>
<evidence type="ECO:0000256" key="2">
    <source>
        <dbReference type="SAM" id="Phobius"/>
    </source>
</evidence>
<keyword evidence="1 2" id="KW-0472">Membrane</keyword>
<dbReference type="Proteomes" id="UP000510886">
    <property type="component" value="Chromosome"/>
</dbReference>
<organism evidence="3 4">
    <name type="scientific">Ligilactobacillus saerimneri</name>
    <dbReference type="NCBI Taxonomy" id="228229"/>
    <lineage>
        <taxon>Bacteria</taxon>
        <taxon>Bacillati</taxon>
        <taxon>Bacillota</taxon>
        <taxon>Bacilli</taxon>
        <taxon>Lactobacillales</taxon>
        <taxon>Lactobacillaceae</taxon>
        <taxon>Ligilactobacillus</taxon>
    </lineage>
</organism>
<name>A0A7H9EJ60_9LACO</name>
<dbReference type="GO" id="GO:0070395">
    <property type="term" value="P:lipoteichoic acid biosynthetic process"/>
    <property type="evidence" value="ECO:0007669"/>
    <property type="project" value="UniProtKB-UniRule"/>
</dbReference>
<dbReference type="KEGG" id="lsw:GTO87_03460"/>
<feature type="transmembrane region" description="Helical" evidence="2">
    <location>
        <begin position="7"/>
        <end position="30"/>
    </location>
</feature>
<dbReference type="PANTHER" id="PTHR40039:SF1">
    <property type="entry name" value="PROTEIN DLTD"/>
    <property type="match status" value="1"/>
</dbReference>
<evidence type="ECO:0000313" key="3">
    <source>
        <dbReference type="EMBL" id="QLL77738.1"/>
    </source>
</evidence>
<keyword evidence="2" id="KW-1133">Transmembrane helix</keyword>